<dbReference type="SUPFAM" id="SSF48452">
    <property type="entry name" value="TPR-like"/>
    <property type="match status" value="1"/>
</dbReference>
<accession>A0AAW0A442</accession>
<feature type="domain" description="CHAT" evidence="1">
    <location>
        <begin position="1188"/>
        <end position="1467"/>
    </location>
</feature>
<dbReference type="Gene3D" id="1.25.40.10">
    <property type="entry name" value="Tetratricopeptide repeat domain"/>
    <property type="match status" value="5"/>
</dbReference>
<keyword evidence="3" id="KW-1185">Reference proteome</keyword>
<dbReference type="Pfam" id="PF12770">
    <property type="entry name" value="CHAT"/>
    <property type="match status" value="1"/>
</dbReference>
<name>A0AAW0A442_9AGAR</name>
<sequence length="1468" mass="160930">MAELDTVITLDELYVESLIYPHEDLPDGMKMFAQLIIEDHIWLQALLVEPEPNGNSWKLRIDYKMCNTAFEPLLNTVNSDGPSLKLCASFTVSLSPAYDIPIHHEAFQQGWTGHDHNITSIESSTLRPDLKQAYNNAMQEHSTIDSLEMQLLHERILLCSQESQDRAQLLNILGDIGIKKYKSVGFIHDLSQTISAYADAVRDNSTNPNNLESHVFLADLGTALLIRVERLGRLEDIIKAVTMLQQSVDLIPDGHPHKPACLNNLGLALCHWFKQCGDIAALNRSVTCHQAAVDLTPDGHIDKPSWLNNLGTALRDHFGQCGDLADLNRSVTCHQAAVDLTPDGHRDKPSRLNNFGLALSDRFKQWGELADLNRSITCHQAAADMTPDGHTDRPAQLNNLGSHLRDRFEYLGDLGDLNSSITCHQAAVDLTPDGHIGKRSQLNNLGVALSDRFEQCGDLADLNCSIAYHQAAVDLTPDGHIDRSSQLNNLGTALSARFEQCGDLADLNRSVTCHQAAVDLTPDGHTHKPSRLHNLGNCLSKRFEQCGDLTDLNCSITYHQAAVDLTPDGHRDKFSQLNNLGAALGDRFKQCGDLADLNRSVTCHQAAVDLTPDGHTTKPSQLNNLGNRLSDRFQQLGDLTDLNCLITYHQAAVDLTPDGHTSKPSRLNNLGTALRNRFGQCGDLVDLNRSITCYQAAVDMTPDGHTDKPLWLNNLGVAVSDRFEQCGDLTDLNSSITYHQAAVDLTPDGHIGKLLQLDNLGGTLRYRFKQCGDLADLNRSITCHQAAVDMTPDGHTSKPSWLNNLGVALSDRFEQCGDLADLNCSIAYHQAAVDLTPDGHIDKSSQLNNLGVTLRAHFEQCGDLADLDRSIAYHQAAVHLTADDHPAKALQLNNLGRAFFSRYNLLNSAEDCQNLLHSYTLAACSPSGPASVRFQAARIWAEVAHKQHLSSVLKAYATAISLLPELAWLALSIADRHQRLLHAGTVVRDAAAAAIAAGDFQKAVVWLEQGRSIIWGQYLGLRTPVDVLNQSHPKLAKLLISLSKMLETAGTKTGLIIGSSAGSQAATAVQKNFHAIVLQRRKLLDQIRQQPGFEQFLLPRPIAQLSHAAQSGPVVILNMSQYDCNGLILLPELEGEVIHLRLDNFTLQESQVLVKCLASIVGTMGRAERLLGSPEGNLTPSELFSYILSRLWIKIVQPILGVMAINSPTHNPGRLWWCPTGPLAFLPIHAAGLYGKDQAFGSKLSDYVISSYTPSLAALIEGHRLRSAPQTELQLLAVSQPSANGQTHIPGTQEEVKYIQQEAHGKLHVLHLDEWTATPENVQEGMKVFRWVHFACHGLQHPTPTESALLLAGSSRLTLSDIIQLELPNADLAFLSACETATGSNELQDEAVHLTAGMLLAGYRSVIGTMWTIQDNDAPQVARDVYAYLLQTSPDPRQSAKALHLAVQNLQNQGKPFLHWVPFVHFGV</sequence>
<dbReference type="PANTHER" id="PTHR19959:SF119">
    <property type="entry name" value="FUNGAL LIPASE-LIKE DOMAIN-CONTAINING PROTEIN"/>
    <property type="match status" value="1"/>
</dbReference>
<organism evidence="2 3">
    <name type="scientific">Favolaschia claudopus</name>
    <dbReference type="NCBI Taxonomy" id="2862362"/>
    <lineage>
        <taxon>Eukaryota</taxon>
        <taxon>Fungi</taxon>
        <taxon>Dikarya</taxon>
        <taxon>Basidiomycota</taxon>
        <taxon>Agaricomycotina</taxon>
        <taxon>Agaricomycetes</taxon>
        <taxon>Agaricomycetidae</taxon>
        <taxon>Agaricales</taxon>
        <taxon>Marasmiineae</taxon>
        <taxon>Mycenaceae</taxon>
        <taxon>Favolaschia</taxon>
    </lineage>
</organism>
<dbReference type="InterPro" id="IPR011990">
    <property type="entry name" value="TPR-like_helical_dom_sf"/>
</dbReference>
<protein>
    <submittedName>
        <fullName evidence="2">CHAT domain-containing protein</fullName>
    </submittedName>
</protein>
<dbReference type="EMBL" id="JAWWNJ010000088">
    <property type="protein sequence ID" value="KAK7000586.1"/>
    <property type="molecule type" value="Genomic_DNA"/>
</dbReference>
<evidence type="ECO:0000259" key="1">
    <source>
        <dbReference type="Pfam" id="PF12770"/>
    </source>
</evidence>
<evidence type="ECO:0000313" key="3">
    <source>
        <dbReference type="Proteomes" id="UP001362999"/>
    </source>
</evidence>
<dbReference type="Proteomes" id="UP001362999">
    <property type="component" value="Unassembled WGS sequence"/>
</dbReference>
<proteinExistence type="predicted"/>
<evidence type="ECO:0000313" key="2">
    <source>
        <dbReference type="EMBL" id="KAK7000586.1"/>
    </source>
</evidence>
<gene>
    <name evidence="2" type="ORF">R3P38DRAFT_2797209</name>
</gene>
<dbReference type="InterPro" id="IPR024983">
    <property type="entry name" value="CHAT_dom"/>
</dbReference>
<reference evidence="2 3" key="1">
    <citation type="journal article" date="2024" name="J Genomics">
        <title>Draft genome sequencing and assembly of Favolaschia claudopus CIRM-BRFM 2984 isolated from oak limbs.</title>
        <authorList>
            <person name="Navarro D."/>
            <person name="Drula E."/>
            <person name="Chaduli D."/>
            <person name="Cazenave R."/>
            <person name="Ahrendt S."/>
            <person name="Wang J."/>
            <person name="Lipzen A."/>
            <person name="Daum C."/>
            <person name="Barry K."/>
            <person name="Grigoriev I.V."/>
            <person name="Favel A."/>
            <person name="Rosso M.N."/>
            <person name="Martin F."/>
        </authorList>
    </citation>
    <scope>NUCLEOTIDE SEQUENCE [LARGE SCALE GENOMIC DNA]</scope>
    <source>
        <strain evidence="2 3">CIRM-BRFM 2984</strain>
    </source>
</reference>
<comment type="caution">
    <text evidence="2">The sequence shown here is derived from an EMBL/GenBank/DDBJ whole genome shotgun (WGS) entry which is preliminary data.</text>
</comment>
<dbReference type="PANTHER" id="PTHR19959">
    <property type="entry name" value="KINESIN LIGHT CHAIN"/>
    <property type="match status" value="1"/>
</dbReference>